<evidence type="ECO:0000313" key="3">
    <source>
        <dbReference type="Proteomes" id="UP000800097"/>
    </source>
</evidence>
<dbReference type="Proteomes" id="UP000800097">
    <property type="component" value="Unassembled WGS sequence"/>
</dbReference>
<evidence type="ECO:0000256" key="1">
    <source>
        <dbReference type="SAM" id="MobiDB-lite"/>
    </source>
</evidence>
<protein>
    <submittedName>
        <fullName evidence="2">Uncharacterized protein</fullName>
    </submittedName>
</protein>
<feature type="compositionally biased region" description="Basic and acidic residues" evidence="1">
    <location>
        <begin position="33"/>
        <end position="47"/>
    </location>
</feature>
<sequence length="401" mass="45627">MKTGGKEMQEEIETVTGMNQKEIAKMDSMMTDGMHDEKMEKKTDKKRHESRRKRKRKKLRDGGNRTRKRKKEAVGQNTILTSALKNANGVDLQTLLIRKRTVTPILHEKLAMISERTGPMRRFPSNTTMCQRKSPCANHGNWAAKQRPWPLQSMGDTIAIRSDPTSFNSCQCPSQETPPVSVCQMGILFKIATDARDEISMAVIEEDRNLRPIPKLDSEAGLLHYCCPRLGQFDRRTVLYHRDSAVCAIMRDIDNCAATKLMSIEPLSPFVFAEAKSGPCASTSQARDWCMWYQRWDVMLRQSFKPPLCNRKRGIAYSIPVLDMSANLKPAVDIPFSSYKEATRFAEGSFAQQPPVYAIRAGGARYEKLCGMRLEVLPFPADRASMIPGVLRMLYEPEWRR</sequence>
<proteinExistence type="predicted"/>
<feature type="compositionally biased region" description="Basic residues" evidence="1">
    <location>
        <begin position="48"/>
        <end position="71"/>
    </location>
</feature>
<organism evidence="2 3">
    <name type="scientific">Westerdykella ornata</name>
    <dbReference type="NCBI Taxonomy" id="318751"/>
    <lineage>
        <taxon>Eukaryota</taxon>
        <taxon>Fungi</taxon>
        <taxon>Dikarya</taxon>
        <taxon>Ascomycota</taxon>
        <taxon>Pezizomycotina</taxon>
        <taxon>Dothideomycetes</taxon>
        <taxon>Pleosporomycetidae</taxon>
        <taxon>Pleosporales</taxon>
        <taxon>Sporormiaceae</taxon>
        <taxon>Westerdykella</taxon>
    </lineage>
</organism>
<gene>
    <name evidence="2" type="ORF">EI97DRAFT_445097</name>
</gene>
<dbReference type="RefSeq" id="XP_033650709.1">
    <property type="nucleotide sequence ID" value="XM_033799945.1"/>
</dbReference>
<keyword evidence="3" id="KW-1185">Reference proteome</keyword>
<dbReference type="AlphaFoldDB" id="A0A6A6J9B8"/>
<dbReference type="EMBL" id="ML986512">
    <property type="protein sequence ID" value="KAF2273170.1"/>
    <property type="molecule type" value="Genomic_DNA"/>
</dbReference>
<dbReference type="GeneID" id="54553120"/>
<feature type="region of interest" description="Disordered" evidence="1">
    <location>
        <begin position="1"/>
        <end position="77"/>
    </location>
</feature>
<reference evidence="2" key="1">
    <citation type="journal article" date="2020" name="Stud. Mycol.">
        <title>101 Dothideomycetes genomes: a test case for predicting lifestyles and emergence of pathogens.</title>
        <authorList>
            <person name="Haridas S."/>
            <person name="Albert R."/>
            <person name="Binder M."/>
            <person name="Bloem J."/>
            <person name="Labutti K."/>
            <person name="Salamov A."/>
            <person name="Andreopoulos B."/>
            <person name="Baker S."/>
            <person name="Barry K."/>
            <person name="Bills G."/>
            <person name="Bluhm B."/>
            <person name="Cannon C."/>
            <person name="Castanera R."/>
            <person name="Culley D."/>
            <person name="Daum C."/>
            <person name="Ezra D."/>
            <person name="Gonzalez J."/>
            <person name="Henrissat B."/>
            <person name="Kuo A."/>
            <person name="Liang C."/>
            <person name="Lipzen A."/>
            <person name="Lutzoni F."/>
            <person name="Magnuson J."/>
            <person name="Mondo S."/>
            <person name="Nolan M."/>
            <person name="Ohm R."/>
            <person name="Pangilinan J."/>
            <person name="Park H.-J."/>
            <person name="Ramirez L."/>
            <person name="Alfaro M."/>
            <person name="Sun H."/>
            <person name="Tritt A."/>
            <person name="Yoshinaga Y."/>
            <person name="Zwiers L.-H."/>
            <person name="Turgeon B."/>
            <person name="Goodwin S."/>
            <person name="Spatafora J."/>
            <person name="Crous P."/>
            <person name="Grigoriev I."/>
        </authorList>
    </citation>
    <scope>NUCLEOTIDE SEQUENCE</scope>
    <source>
        <strain evidence="2">CBS 379.55</strain>
    </source>
</reference>
<accession>A0A6A6J9B8</accession>
<evidence type="ECO:0000313" key="2">
    <source>
        <dbReference type="EMBL" id="KAF2273170.1"/>
    </source>
</evidence>
<name>A0A6A6J9B8_WESOR</name>